<evidence type="ECO:0000313" key="2">
    <source>
        <dbReference type="EMBL" id="EGP93060.1"/>
    </source>
</evidence>
<dbReference type="OrthoDB" id="11432at2157"/>
<keyword evidence="3" id="KW-1185">Reference proteome</keyword>
<organism evidence="2 3">
    <name type="scientific">Nitrosarchaeum koreense MY1</name>
    <dbReference type="NCBI Taxonomy" id="1001994"/>
    <lineage>
        <taxon>Archaea</taxon>
        <taxon>Nitrososphaerota</taxon>
        <taxon>Nitrososphaeria</taxon>
        <taxon>Nitrosopumilales</taxon>
        <taxon>Nitrosopumilaceae</taxon>
        <taxon>Nitrosarchaeum</taxon>
    </lineage>
</organism>
<name>F9CUL4_9ARCH</name>
<keyword evidence="1" id="KW-1133">Transmembrane helix</keyword>
<dbReference type="AlphaFoldDB" id="F9CUL4"/>
<accession>F9CUL4</accession>
<protein>
    <submittedName>
        <fullName evidence="2">Uncharacterized protein</fullName>
    </submittedName>
</protein>
<proteinExistence type="predicted"/>
<keyword evidence="1" id="KW-0812">Transmembrane</keyword>
<comment type="caution">
    <text evidence="2">The sequence shown here is derived from an EMBL/GenBank/DDBJ whole genome shotgun (WGS) entry which is preliminary data.</text>
</comment>
<evidence type="ECO:0000256" key="1">
    <source>
        <dbReference type="SAM" id="Phobius"/>
    </source>
</evidence>
<feature type="transmembrane region" description="Helical" evidence="1">
    <location>
        <begin position="7"/>
        <end position="25"/>
    </location>
</feature>
<dbReference type="STRING" id="1001994.MY1_0288"/>
<sequence length="165" mass="18188">MQRTGIFFVIVGGIVCTGIILSFYGNQVIFEDLIKGEGQIKVGESLTIPAELDNETQNGIYAIQIMDSKGIKAKILDPFDVEIESQSINEEDFEGQFKITTSGTYKLVIENTNDKEIKIFGVIGPEPDAGKKSLGFISLYVLIVGLIGMIIVPMYAIKNRKRSFS</sequence>
<feature type="transmembrane region" description="Helical" evidence="1">
    <location>
        <begin position="137"/>
        <end position="157"/>
    </location>
</feature>
<evidence type="ECO:0000313" key="3">
    <source>
        <dbReference type="Proteomes" id="UP000004440"/>
    </source>
</evidence>
<dbReference type="Proteomes" id="UP000004440">
    <property type="component" value="Unassembled WGS sequence"/>
</dbReference>
<gene>
    <name evidence="2" type="ORF">MY1_0288</name>
</gene>
<dbReference type="RefSeq" id="WP_007549707.1">
    <property type="nucleotide sequence ID" value="NZ_AFPU01000001.1"/>
</dbReference>
<keyword evidence="1" id="KW-0472">Membrane</keyword>
<reference evidence="2 3" key="1">
    <citation type="journal article" date="2011" name="J. Bacteriol.">
        <title>Genome Sequence of an Ammonia-Oxidizing Soil Archaeon, "Candidatus Nitrosoarchaeum koreensis" MY1.</title>
        <authorList>
            <person name="Kim B.K."/>
            <person name="Jung M.Y."/>
            <person name="Yu D.S."/>
            <person name="Park S.J."/>
            <person name="Oh T.K."/>
            <person name="Rhee S.K."/>
            <person name="Kim J.F."/>
        </authorList>
    </citation>
    <scope>NUCLEOTIDE SEQUENCE [LARGE SCALE GENOMIC DNA]</scope>
    <source>
        <strain evidence="2 3">MY1</strain>
    </source>
</reference>
<dbReference type="EMBL" id="AFPU01000001">
    <property type="protein sequence ID" value="EGP93060.1"/>
    <property type="molecule type" value="Genomic_DNA"/>
</dbReference>